<evidence type="ECO:0000256" key="6">
    <source>
        <dbReference type="ARBA" id="ARBA00034617"/>
    </source>
</evidence>
<dbReference type="EMBL" id="WWCN01000024">
    <property type="protein sequence ID" value="MYM26303.1"/>
    <property type="molecule type" value="Genomic_DNA"/>
</dbReference>
<reference evidence="13 14" key="1">
    <citation type="submission" date="2019-12" db="EMBL/GenBank/DDBJ databases">
        <title>Novel species isolated from a subtropical stream in China.</title>
        <authorList>
            <person name="Lu H."/>
        </authorList>
    </citation>
    <scope>NUCLEOTIDE SEQUENCE [LARGE SCALE GENOMIC DNA]</scope>
    <source>
        <strain evidence="13 14">FT135W</strain>
    </source>
</reference>
<dbReference type="GO" id="GO:0000725">
    <property type="term" value="P:recombinational repair"/>
    <property type="evidence" value="ECO:0007669"/>
    <property type="project" value="TreeGrafter"/>
</dbReference>
<evidence type="ECO:0000256" key="7">
    <source>
        <dbReference type="ARBA" id="ARBA00034808"/>
    </source>
</evidence>
<dbReference type="GO" id="GO:0043138">
    <property type="term" value="F:3'-5' DNA helicase activity"/>
    <property type="evidence" value="ECO:0007669"/>
    <property type="project" value="UniProtKB-EC"/>
</dbReference>
<evidence type="ECO:0000313" key="13">
    <source>
        <dbReference type="EMBL" id="MYM26303.1"/>
    </source>
</evidence>
<proteinExistence type="predicted"/>
<dbReference type="GO" id="GO:0005524">
    <property type="term" value="F:ATP binding"/>
    <property type="evidence" value="ECO:0007669"/>
    <property type="project" value="UniProtKB-UniRule"/>
</dbReference>
<dbReference type="PANTHER" id="PTHR11070:SF63">
    <property type="entry name" value="DNA HELICASE IV"/>
    <property type="match status" value="1"/>
</dbReference>
<keyword evidence="4 9" id="KW-0067">ATP-binding</keyword>
<accession>A0A6L8KFT0</accession>
<dbReference type="EC" id="5.6.2.4" evidence="7"/>
<evidence type="ECO:0000313" key="14">
    <source>
        <dbReference type="Proteomes" id="UP000479335"/>
    </source>
</evidence>
<evidence type="ECO:0000256" key="4">
    <source>
        <dbReference type="ARBA" id="ARBA00022840"/>
    </source>
</evidence>
<dbReference type="GO" id="GO:0005829">
    <property type="term" value="C:cytosol"/>
    <property type="evidence" value="ECO:0007669"/>
    <property type="project" value="TreeGrafter"/>
</dbReference>
<dbReference type="RefSeq" id="WP_161009737.1">
    <property type="nucleotide sequence ID" value="NZ_WWCN01000024.1"/>
</dbReference>
<dbReference type="SUPFAM" id="SSF52540">
    <property type="entry name" value="P-loop containing nucleoside triphosphate hydrolases"/>
    <property type="match status" value="1"/>
</dbReference>
<comment type="caution">
    <text evidence="13">The sequence shown here is derived from an EMBL/GenBank/DDBJ whole genome shotgun (WGS) entry which is preliminary data.</text>
</comment>
<feature type="compositionally biased region" description="Acidic residues" evidence="11">
    <location>
        <begin position="266"/>
        <end position="277"/>
    </location>
</feature>
<evidence type="ECO:0000256" key="8">
    <source>
        <dbReference type="ARBA" id="ARBA00048988"/>
    </source>
</evidence>
<keyword evidence="14" id="KW-1185">Reference proteome</keyword>
<dbReference type="InterPro" id="IPR014017">
    <property type="entry name" value="DNA_helicase_UvrD-like_C"/>
</dbReference>
<feature type="coiled-coil region" evidence="10">
    <location>
        <begin position="80"/>
        <end position="107"/>
    </location>
</feature>
<sequence length="841" mass="95738">MSKLDTFFEALSLMTVGRHQQLLSTTKQQLNSAWKRQQDIEKKSRDDSDLERTKLHEETLTEKVSASYELGFSKGREHERVEAARRIREAAEEAARKEREAAEARARWLVSPDPVGFTMRNISDLRTDVAAKLKNQPEPDQWKMILANSPATYVIAGAGSGKSTSLVLRVIGLNLYVGIDRSRISVFTFTKDSRQDFIKKLIDRMELWGVELTEADAKGIVRTFHSMVLKMGRTTINKNLKVLELIDRERKGPVKDIDVENLLEVKEEESDDDESDEPEHLADPVDVVEGDDDSHAVDDYLRLAYERAIKGSAEFRELMLKLLKLSFTQVRRAPDDKTEGHKRWIASIDEEMTRAVDRKWRNEIAPDHWPLEGIDDTLVSISVSSQVAEKYWVNGYIPQMDAYVVLGGATNFEHIQYPELPNPPAINSKRKLLAAISEKPVIWIDNIGQLIRLQTKLKWLTDQGDKRIEVPMFNLVAPGDFKSRPILKGFYGLAQFVENLGLSVEEALKNAQSNEQNKLWSDVIFMRATAIFWEYFEQALKEDNVWTFNQLFAYFSEDHPDHFAKVPPYVLRAMQHLLIDEFQDVSPQIVKWIRGCQRELVRRGDAGSLTCIGDDYQSIYGWRGSSPEFFVKFKHWFPAVSHDKLLLEDNFRSSDNILRCAESVLVGVDGMEPKTSRAKGSWASSPAPVAINLYKEKLPYDEIRRHISAEITRTAAIKDHPMLVLSRSRAAHEPLSKSPSKDWGKSVQFMTFHGAKGLEGRSVILLGDCFYSGTNPVKNYLYKAAGLGSYDDSQQAESRRVAYVGITRAMERCTWYAVKNENGAIGSIPTGRHFVTINLEK</sequence>
<evidence type="ECO:0000256" key="9">
    <source>
        <dbReference type="PROSITE-ProRule" id="PRU00560"/>
    </source>
</evidence>
<comment type="catalytic activity">
    <reaction evidence="8">
        <text>ATP + H2O = ADP + phosphate + H(+)</text>
        <dbReference type="Rhea" id="RHEA:13065"/>
        <dbReference type="ChEBI" id="CHEBI:15377"/>
        <dbReference type="ChEBI" id="CHEBI:15378"/>
        <dbReference type="ChEBI" id="CHEBI:30616"/>
        <dbReference type="ChEBI" id="CHEBI:43474"/>
        <dbReference type="ChEBI" id="CHEBI:456216"/>
        <dbReference type="EC" id="5.6.2.4"/>
    </reaction>
</comment>
<keyword evidence="1 9" id="KW-0547">Nucleotide-binding</keyword>
<protein>
    <recommendedName>
        <fullName evidence="7">DNA 3'-5' helicase</fullName>
        <ecNumber evidence="7">5.6.2.4</ecNumber>
    </recommendedName>
</protein>
<feature type="binding site" evidence="9">
    <location>
        <begin position="156"/>
        <end position="163"/>
    </location>
    <ligand>
        <name>ATP</name>
        <dbReference type="ChEBI" id="CHEBI:30616"/>
    </ligand>
</feature>
<keyword evidence="10" id="KW-0175">Coiled coil</keyword>
<keyword evidence="3 9" id="KW-0347">Helicase</keyword>
<evidence type="ECO:0000256" key="3">
    <source>
        <dbReference type="ARBA" id="ARBA00022806"/>
    </source>
</evidence>
<dbReference type="InterPro" id="IPR014016">
    <property type="entry name" value="UvrD-like_ATP-bd"/>
</dbReference>
<comment type="catalytic activity">
    <reaction evidence="6">
        <text>Couples ATP hydrolysis with the unwinding of duplex DNA by translocating in the 3'-5' direction.</text>
        <dbReference type="EC" id="5.6.2.4"/>
    </reaction>
</comment>
<dbReference type="Proteomes" id="UP000479335">
    <property type="component" value="Unassembled WGS sequence"/>
</dbReference>
<dbReference type="AlphaFoldDB" id="A0A6L8KFT0"/>
<organism evidence="13 14">
    <name type="scientific">Duganella flavida</name>
    <dbReference type="NCBI Taxonomy" id="2692175"/>
    <lineage>
        <taxon>Bacteria</taxon>
        <taxon>Pseudomonadati</taxon>
        <taxon>Pseudomonadota</taxon>
        <taxon>Betaproteobacteria</taxon>
        <taxon>Burkholderiales</taxon>
        <taxon>Oxalobacteraceae</taxon>
        <taxon>Telluria group</taxon>
        <taxon>Duganella</taxon>
    </lineage>
</organism>
<name>A0A6L8KFT0_9BURK</name>
<dbReference type="PROSITE" id="PS51198">
    <property type="entry name" value="UVRD_HELICASE_ATP_BIND"/>
    <property type="match status" value="1"/>
</dbReference>
<evidence type="ECO:0000256" key="11">
    <source>
        <dbReference type="SAM" id="MobiDB-lite"/>
    </source>
</evidence>
<evidence type="ECO:0000256" key="2">
    <source>
        <dbReference type="ARBA" id="ARBA00022801"/>
    </source>
</evidence>
<keyword evidence="2 9" id="KW-0378">Hydrolase</keyword>
<dbReference type="Pfam" id="PF00580">
    <property type="entry name" value="UvrD-helicase"/>
    <property type="match status" value="1"/>
</dbReference>
<dbReference type="GO" id="GO:0016787">
    <property type="term" value="F:hydrolase activity"/>
    <property type="evidence" value="ECO:0007669"/>
    <property type="project" value="UniProtKB-UniRule"/>
</dbReference>
<dbReference type="Pfam" id="PF13361">
    <property type="entry name" value="UvrD_C"/>
    <property type="match status" value="1"/>
</dbReference>
<dbReference type="Gene3D" id="3.40.50.300">
    <property type="entry name" value="P-loop containing nucleotide triphosphate hydrolases"/>
    <property type="match status" value="3"/>
</dbReference>
<evidence type="ECO:0000259" key="12">
    <source>
        <dbReference type="PROSITE" id="PS51198"/>
    </source>
</evidence>
<evidence type="ECO:0000256" key="5">
    <source>
        <dbReference type="ARBA" id="ARBA00023235"/>
    </source>
</evidence>
<feature type="domain" description="UvrD-like helicase ATP-binding" evidence="12">
    <location>
        <begin position="135"/>
        <end position="654"/>
    </location>
</feature>
<feature type="region of interest" description="Disordered" evidence="11">
    <location>
        <begin position="266"/>
        <end position="292"/>
    </location>
</feature>
<dbReference type="InterPro" id="IPR000212">
    <property type="entry name" value="DNA_helicase_UvrD/REP"/>
</dbReference>
<keyword evidence="5" id="KW-0413">Isomerase</keyword>
<dbReference type="GO" id="GO:0003677">
    <property type="term" value="F:DNA binding"/>
    <property type="evidence" value="ECO:0007669"/>
    <property type="project" value="InterPro"/>
</dbReference>
<evidence type="ECO:0000256" key="1">
    <source>
        <dbReference type="ARBA" id="ARBA00022741"/>
    </source>
</evidence>
<gene>
    <name evidence="13" type="ORF">GTP46_27095</name>
</gene>
<evidence type="ECO:0000256" key="10">
    <source>
        <dbReference type="SAM" id="Coils"/>
    </source>
</evidence>
<dbReference type="InterPro" id="IPR027417">
    <property type="entry name" value="P-loop_NTPase"/>
</dbReference>
<dbReference type="PANTHER" id="PTHR11070">
    <property type="entry name" value="UVRD / RECB / PCRA DNA HELICASE FAMILY MEMBER"/>
    <property type="match status" value="1"/>
</dbReference>